<comment type="subcellular location">
    <subcellularLocation>
        <location evidence="17">Cell inner membrane</location>
        <topology evidence="17">Lipid-anchor</topology>
        <orientation evidence="17">Periplasmic side</orientation>
    </subcellularLocation>
</comment>
<evidence type="ECO:0000256" key="16">
    <source>
        <dbReference type="ARBA" id="ARBA00048540"/>
    </source>
</evidence>
<dbReference type="GO" id="GO:0016740">
    <property type="term" value="F:transferase activity"/>
    <property type="evidence" value="ECO:0007669"/>
    <property type="project" value="UniProtKB-UniRule"/>
</dbReference>
<feature type="binding site" evidence="19">
    <location>
        <position position="291"/>
    </location>
    <ligand>
        <name>Mg(2+)</name>
        <dbReference type="ChEBI" id="CHEBI:18420"/>
    </ligand>
</feature>
<evidence type="ECO:0000256" key="4">
    <source>
        <dbReference type="ARBA" id="ARBA00022475"/>
    </source>
</evidence>
<dbReference type="FunFam" id="3.10.520.10:FF:000001">
    <property type="entry name" value="FAD:protein FMN transferase"/>
    <property type="match status" value="1"/>
</dbReference>
<feature type="binding site" evidence="19">
    <location>
        <position position="177"/>
    </location>
    <ligand>
        <name>Mg(2+)</name>
        <dbReference type="ChEBI" id="CHEBI:18420"/>
    </ligand>
</feature>
<dbReference type="AlphaFoldDB" id="A0A1B1A8A7"/>
<evidence type="ECO:0000256" key="1">
    <source>
        <dbReference type="ARBA" id="ARBA00008282"/>
    </source>
</evidence>
<keyword evidence="13" id="KW-0564">Palmitate</keyword>
<evidence type="ECO:0000256" key="12">
    <source>
        <dbReference type="ARBA" id="ARBA00023136"/>
    </source>
</evidence>
<dbReference type="GO" id="GO:0005886">
    <property type="term" value="C:plasma membrane"/>
    <property type="evidence" value="ECO:0007669"/>
    <property type="project" value="UniProtKB-SubCell"/>
</dbReference>
<feature type="binding site" evidence="19">
    <location>
        <position position="295"/>
    </location>
    <ligand>
        <name>Mg(2+)</name>
        <dbReference type="ChEBI" id="CHEBI:18420"/>
    </ligand>
</feature>
<dbReference type="InterPro" id="IPR003374">
    <property type="entry name" value="ApbE-like_sf"/>
</dbReference>
<evidence type="ECO:0000256" key="11">
    <source>
        <dbReference type="ARBA" id="ARBA00022842"/>
    </source>
</evidence>
<evidence type="ECO:0000256" key="7">
    <source>
        <dbReference type="ARBA" id="ARBA00022679"/>
    </source>
</evidence>
<evidence type="ECO:0000256" key="14">
    <source>
        <dbReference type="ARBA" id="ARBA00023288"/>
    </source>
</evidence>
<evidence type="ECO:0000256" key="17">
    <source>
        <dbReference type="ARBA" id="ARBA00060485"/>
    </source>
</evidence>
<dbReference type="Gene3D" id="3.10.520.10">
    <property type="entry name" value="ApbE-like domains"/>
    <property type="match status" value="1"/>
</dbReference>
<name>A0A1B1A8A7_9RHOB</name>
<proteinExistence type="inferred from homology"/>
<dbReference type="GeneID" id="28251900"/>
<dbReference type="SUPFAM" id="SSF143631">
    <property type="entry name" value="ApbE-like"/>
    <property type="match status" value="1"/>
</dbReference>
<comment type="similarity">
    <text evidence="1 18">Belongs to the ApbE family.</text>
</comment>
<keyword evidence="11 18" id="KW-0460">Magnesium</keyword>
<keyword evidence="10 18" id="KW-0274">FAD</keyword>
<dbReference type="EC" id="2.7.1.180" evidence="2 18"/>
<gene>
    <name evidence="20" type="ORF">K529_018660</name>
</gene>
<evidence type="ECO:0000256" key="8">
    <source>
        <dbReference type="ARBA" id="ARBA00022723"/>
    </source>
</evidence>
<dbReference type="PANTHER" id="PTHR30040">
    <property type="entry name" value="THIAMINE BIOSYNTHESIS LIPOPROTEIN APBE"/>
    <property type="match status" value="1"/>
</dbReference>
<evidence type="ECO:0000256" key="10">
    <source>
        <dbReference type="ARBA" id="ARBA00022827"/>
    </source>
</evidence>
<reference evidence="20 21" key="1">
    <citation type="journal article" date="2016" name="ISME J.">
        <title>Global occurrence and heterogeneity of the Roseobacter-clade species Ruegeria mobilis.</title>
        <authorList>
            <person name="Sonnenschein E."/>
            <person name="Gram L."/>
        </authorList>
    </citation>
    <scope>NUCLEOTIDE SEQUENCE [LARGE SCALE GENOMIC DNA]</scope>
    <source>
        <strain evidence="20 21">F1926</strain>
        <plasmid evidence="20 21">unnamed1</plasmid>
    </source>
</reference>
<evidence type="ECO:0000256" key="2">
    <source>
        <dbReference type="ARBA" id="ARBA00011955"/>
    </source>
</evidence>
<evidence type="ECO:0000313" key="20">
    <source>
        <dbReference type="EMBL" id="ANP42786.1"/>
    </source>
</evidence>
<evidence type="ECO:0000256" key="19">
    <source>
        <dbReference type="PIRSR" id="PIRSR006268-2"/>
    </source>
</evidence>
<dbReference type="KEGG" id="rmb:K529_018660"/>
<keyword evidence="9" id="KW-0732">Signal</keyword>
<evidence type="ECO:0000256" key="18">
    <source>
        <dbReference type="PIRNR" id="PIRNR006268"/>
    </source>
</evidence>
<evidence type="ECO:0000256" key="3">
    <source>
        <dbReference type="ARBA" id="ARBA00016337"/>
    </source>
</evidence>
<keyword evidence="5" id="KW-0997">Cell inner membrane</keyword>
<sequence>MSNPLLLSRRSFMVMPLALMACKKGWSLLELSGLTMGTSYSIVAIDHSKSVEKAELQTAVDTALAQVNVQMSNWDASSEVSRFNAVAAGESLSVSGELHHVMQAAQDVHVASDGAFDVTVGALIDLWGFGAGQTRSDMPSEAEIAAAMGCCGQAQSVELEAGGLKKLNDGAEVYLSSIGKGFGVDQVARVLKGYGITDYMVEIGGDLYTAGRNPDGQPWQIGIETPQAYDRGVTQVVGLSDMGMATSGDYRNFFDYEGKRYSHIIDATTGRPVEHDTASVTVLTDNAMLADAWATAMLVLGRERGLEIANQRDMAVLFLDRAVANGENGFKSIASKRFEALTA</sequence>
<evidence type="ECO:0000256" key="9">
    <source>
        <dbReference type="ARBA" id="ARBA00022729"/>
    </source>
</evidence>
<evidence type="ECO:0000256" key="5">
    <source>
        <dbReference type="ARBA" id="ARBA00022519"/>
    </source>
</evidence>
<evidence type="ECO:0000256" key="13">
    <source>
        <dbReference type="ARBA" id="ARBA00023139"/>
    </source>
</evidence>
<keyword evidence="6 18" id="KW-0285">Flavoprotein</keyword>
<keyword evidence="4" id="KW-1003">Cell membrane</keyword>
<dbReference type="Proteomes" id="UP000013243">
    <property type="component" value="Plasmid unnamed1"/>
</dbReference>
<dbReference type="OrthoDB" id="9778595at2"/>
<protein>
    <recommendedName>
        <fullName evidence="3 18">FAD:protein FMN transferase</fullName>
        <ecNumber evidence="2 18">2.7.1.180</ecNumber>
    </recommendedName>
    <alternativeName>
        <fullName evidence="15 18">Flavin transferase</fullName>
    </alternativeName>
</protein>
<dbReference type="PANTHER" id="PTHR30040:SF2">
    <property type="entry name" value="FAD:PROTEIN FMN TRANSFERASE"/>
    <property type="match status" value="1"/>
</dbReference>
<comment type="catalytic activity">
    <reaction evidence="16 18">
        <text>L-threonyl-[protein] + FAD = FMN-L-threonyl-[protein] + AMP + H(+)</text>
        <dbReference type="Rhea" id="RHEA:36847"/>
        <dbReference type="Rhea" id="RHEA-COMP:11060"/>
        <dbReference type="Rhea" id="RHEA-COMP:11061"/>
        <dbReference type="ChEBI" id="CHEBI:15378"/>
        <dbReference type="ChEBI" id="CHEBI:30013"/>
        <dbReference type="ChEBI" id="CHEBI:57692"/>
        <dbReference type="ChEBI" id="CHEBI:74257"/>
        <dbReference type="ChEBI" id="CHEBI:456215"/>
        <dbReference type="EC" id="2.7.1.180"/>
    </reaction>
</comment>
<evidence type="ECO:0000313" key="21">
    <source>
        <dbReference type="Proteomes" id="UP000013243"/>
    </source>
</evidence>
<comment type="cofactor">
    <cofactor evidence="19">
        <name>Mg(2+)</name>
        <dbReference type="ChEBI" id="CHEBI:18420"/>
    </cofactor>
    <cofactor evidence="19">
        <name>Mn(2+)</name>
        <dbReference type="ChEBI" id="CHEBI:29035"/>
    </cofactor>
    <text evidence="19">Magnesium. Can also use manganese.</text>
</comment>
<keyword evidence="8 18" id="KW-0479">Metal-binding</keyword>
<dbReference type="Pfam" id="PF02424">
    <property type="entry name" value="ApbE"/>
    <property type="match status" value="1"/>
</dbReference>
<dbReference type="InterPro" id="IPR024932">
    <property type="entry name" value="ApbE"/>
</dbReference>
<dbReference type="GO" id="GO:0046872">
    <property type="term" value="F:metal ion binding"/>
    <property type="evidence" value="ECO:0007669"/>
    <property type="project" value="UniProtKB-UniRule"/>
</dbReference>
<dbReference type="EMBL" id="CP015231">
    <property type="protein sequence ID" value="ANP42786.1"/>
    <property type="molecule type" value="Genomic_DNA"/>
</dbReference>
<dbReference type="RefSeq" id="WP_009175898.1">
    <property type="nucleotide sequence ID" value="NZ_CP015231.1"/>
</dbReference>
<evidence type="ECO:0000256" key="6">
    <source>
        <dbReference type="ARBA" id="ARBA00022630"/>
    </source>
</evidence>
<accession>A0A1B1A8A7</accession>
<keyword evidence="12" id="KW-0472">Membrane</keyword>
<keyword evidence="20" id="KW-0614">Plasmid</keyword>
<organism evidence="20 21">
    <name type="scientific">Tritonibacter mobilis F1926</name>
    <dbReference type="NCBI Taxonomy" id="1265309"/>
    <lineage>
        <taxon>Bacteria</taxon>
        <taxon>Pseudomonadati</taxon>
        <taxon>Pseudomonadota</taxon>
        <taxon>Alphaproteobacteria</taxon>
        <taxon>Rhodobacterales</taxon>
        <taxon>Paracoccaceae</taxon>
        <taxon>Tritonibacter</taxon>
    </lineage>
</organism>
<dbReference type="PIRSF" id="PIRSF006268">
    <property type="entry name" value="ApbE"/>
    <property type="match status" value="1"/>
</dbReference>
<geneLocation type="plasmid" evidence="20 21">
    <name>unnamed1</name>
</geneLocation>
<keyword evidence="7 18" id="KW-0808">Transferase</keyword>
<evidence type="ECO:0000256" key="15">
    <source>
        <dbReference type="ARBA" id="ARBA00031306"/>
    </source>
</evidence>
<keyword evidence="14" id="KW-0449">Lipoprotein</keyword>